<comment type="caution">
    <text evidence="3">The sequence shown here is derived from an EMBL/GenBank/DDBJ whole genome shotgun (WGS) entry which is preliminary data.</text>
</comment>
<evidence type="ECO:0000259" key="2">
    <source>
        <dbReference type="Pfam" id="PF16788"/>
    </source>
</evidence>
<evidence type="ECO:0000313" key="4">
    <source>
        <dbReference type="Proteomes" id="UP000293854"/>
    </source>
</evidence>
<feature type="region of interest" description="Disordered" evidence="1">
    <location>
        <begin position="16"/>
        <end position="44"/>
    </location>
</feature>
<reference evidence="3 4" key="1">
    <citation type="submission" date="2018-11" db="EMBL/GenBank/DDBJ databases">
        <title>Genomic profiling of Staphylococcus species from a Poultry farm system in KwaZulu-Natal, South Africa.</title>
        <authorList>
            <person name="Amoako D.G."/>
            <person name="Somboro A.M."/>
            <person name="Abia A.L.K."/>
            <person name="Bester L.A."/>
            <person name="Essack S.Y."/>
        </authorList>
    </citation>
    <scope>NUCLEOTIDE SEQUENCE [LARGE SCALE GENOMIC DNA]</scope>
    <source>
        <strain evidence="3 4">SA11</strain>
    </source>
</reference>
<dbReference type="EMBL" id="RQTE01000820">
    <property type="protein sequence ID" value="RZH96988.1"/>
    <property type="molecule type" value="Genomic_DNA"/>
</dbReference>
<name>A0A4Q7CPM5_9STAP</name>
<evidence type="ECO:0000256" key="1">
    <source>
        <dbReference type="SAM" id="MobiDB-lite"/>
    </source>
</evidence>
<feature type="non-terminal residue" evidence="3">
    <location>
        <position position="44"/>
    </location>
</feature>
<dbReference type="InterPro" id="IPR031870">
    <property type="entry name" value="ATF7IP_BD"/>
</dbReference>
<feature type="domain" description="ATF7-interacting protein protein binding" evidence="2">
    <location>
        <begin position="1"/>
        <end position="39"/>
    </location>
</feature>
<dbReference type="Proteomes" id="UP000293854">
    <property type="component" value="Unassembled WGS sequence"/>
</dbReference>
<dbReference type="AlphaFoldDB" id="A0A4Q7CPM5"/>
<accession>A0A4Q7CPM5</accession>
<sequence>MQAKIARLTKRFEAAKEELKKRHEHPPNPPGSPAIFQSRASAQS</sequence>
<gene>
    <name evidence="3" type="ORF">EIG99_15345</name>
</gene>
<organism evidence="3 4">
    <name type="scientific">Staphylococcus condimenti</name>
    <dbReference type="NCBI Taxonomy" id="70255"/>
    <lineage>
        <taxon>Bacteria</taxon>
        <taxon>Bacillati</taxon>
        <taxon>Bacillota</taxon>
        <taxon>Bacilli</taxon>
        <taxon>Bacillales</taxon>
        <taxon>Staphylococcaceae</taxon>
        <taxon>Staphylococcus</taxon>
    </lineage>
</organism>
<dbReference type="Pfam" id="PF16788">
    <property type="entry name" value="ATF7IP_BD"/>
    <property type="match status" value="1"/>
</dbReference>
<proteinExistence type="predicted"/>
<protein>
    <recommendedName>
        <fullName evidence="2">ATF7-interacting protein protein binding domain-containing protein</fullName>
    </recommendedName>
</protein>
<evidence type="ECO:0000313" key="3">
    <source>
        <dbReference type="EMBL" id="RZH96988.1"/>
    </source>
</evidence>